<dbReference type="Proteomes" id="UP000236291">
    <property type="component" value="Unassembled WGS sequence"/>
</dbReference>
<keyword evidence="3" id="KW-0274">FAD</keyword>
<evidence type="ECO:0000313" key="6">
    <source>
        <dbReference type="EMBL" id="PNY14593.1"/>
    </source>
</evidence>
<dbReference type="STRING" id="57577.A0A2K3PH26"/>
<gene>
    <name evidence="6" type="ORF">L195_g011277</name>
</gene>
<accession>A0A2K3PH26</accession>
<dbReference type="SUPFAM" id="SSF51905">
    <property type="entry name" value="FAD/NAD(P)-binding domain"/>
    <property type="match status" value="1"/>
</dbReference>
<keyword evidence="2" id="KW-0285">Flavoprotein</keyword>
<dbReference type="PANTHER" id="PTHR46056:SF7">
    <property type="entry name" value="LONG-CHAIN-ALCOHOL OXIDASE"/>
    <property type="match status" value="1"/>
</dbReference>
<dbReference type="InterPro" id="IPR036188">
    <property type="entry name" value="FAD/NAD-bd_sf"/>
</dbReference>
<proteinExistence type="inferred from homology"/>
<evidence type="ECO:0000313" key="7">
    <source>
        <dbReference type="Proteomes" id="UP000236291"/>
    </source>
</evidence>
<reference evidence="6 7" key="2">
    <citation type="journal article" date="2017" name="Front. Plant Sci.">
        <title>Gene Classification and Mining of Molecular Markers Useful in Red Clover (Trifolium pratense) Breeding.</title>
        <authorList>
            <person name="Istvanek J."/>
            <person name="Dluhosova J."/>
            <person name="Dluhos P."/>
            <person name="Patkova L."/>
            <person name="Nedelnik J."/>
            <person name="Repkova J."/>
        </authorList>
    </citation>
    <scope>NUCLEOTIDE SEQUENCE [LARGE SCALE GENOMIC DNA]</scope>
    <source>
        <strain evidence="7">cv. Tatra</strain>
        <tissue evidence="6">Young leaves</tissue>
    </source>
</reference>
<dbReference type="GO" id="GO:0016614">
    <property type="term" value="F:oxidoreductase activity, acting on CH-OH group of donors"/>
    <property type="evidence" value="ECO:0007669"/>
    <property type="project" value="InterPro"/>
</dbReference>
<sequence>MRVGLQQAVRILIAAGAVEVGTHRSDGQRIKINENISKKEIEEFIDSVCPMDGALWPGESWNLYSSAHQMGSCRMGMNQKEGAVDENGESWEAEGLFVCDASLLPTAVGVNPMITIQSIAYCISSRIVDFLRKGRKSKDC</sequence>
<dbReference type="Gene3D" id="3.50.50.60">
    <property type="entry name" value="FAD/NAD(P)-binding domain"/>
    <property type="match status" value="1"/>
</dbReference>
<dbReference type="PANTHER" id="PTHR46056">
    <property type="entry name" value="LONG-CHAIN-ALCOHOL OXIDASE"/>
    <property type="match status" value="1"/>
</dbReference>
<dbReference type="EMBL" id="ASHM01006986">
    <property type="protein sequence ID" value="PNY14593.1"/>
    <property type="molecule type" value="Genomic_DNA"/>
</dbReference>
<name>A0A2K3PH26_TRIPR</name>
<evidence type="ECO:0000256" key="3">
    <source>
        <dbReference type="ARBA" id="ARBA00022827"/>
    </source>
</evidence>
<reference evidence="6 7" key="1">
    <citation type="journal article" date="2014" name="Am. J. Bot.">
        <title>Genome assembly and annotation for red clover (Trifolium pratense; Fabaceae).</title>
        <authorList>
            <person name="Istvanek J."/>
            <person name="Jaros M."/>
            <person name="Krenek A."/>
            <person name="Repkova J."/>
        </authorList>
    </citation>
    <scope>NUCLEOTIDE SEQUENCE [LARGE SCALE GENOMIC DNA]</scope>
    <source>
        <strain evidence="7">cv. Tatra</strain>
        <tissue evidence="6">Young leaves</tissue>
    </source>
</reference>
<feature type="domain" description="Glucose-methanol-choline oxidoreductase C-terminal" evidence="5">
    <location>
        <begin position="62"/>
        <end position="120"/>
    </location>
</feature>
<evidence type="ECO:0000259" key="5">
    <source>
        <dbReference type="Pfam" id="PF05199"/>
    </source>
</evidence>
<dbReference type="Pfam" id="PF05199">
    <property type="entry name" value="GMC_oxred_C"/>
    <property type="match status" value="1"/>
</dbReference>
<organism evidence="6 7">
    <name type="scientific">Trifolium pratense</name>
    <name type="common">Red clover</name>
    <dbReference type="NCBI Taxonomy" id="57577"/>
    <lineage>
        <taxon>Eukaryota</taxon>
        <taxon>Viridiplantae</taxon>
        <taxon>Streptophyta</taxon>
        <taxon>Embryophyta</taxon>
        <taxon>Tracheophyta</taxon>
        <taxon>Spermatophyta</taxon>
        <taxon>Magnoliopsida</taxon>
        <taxon>eudicotyledons</taxon>
        <taxon>Gunneridae</taxon>
        <taxon>Pentapetalae</taxon>
        <taxon>rosids</taxon>
        <taxon>fabids</taxon>
        <taxon>Fabales</taxon>
        <taxon>Fabaceae</taxon>
        <taxon>Papilionoideae</taxon>
        <taxon>50 kb inversion clade</taxon>
        <taxon>NPAAA clade</taxon>
        <taxon>Hologalegina</taxon>
        <taxon>IRL clade</taxon>
        <taxon>Trifolieae</taxon>
        <taxon>Trifolium</taxon>
    </lineage>
</organism>
<comment type="similarity">
    <text evidence="1">Belongs to the GMC oxidoreductase family.</text>
</comment>
<protein>
    <submittedName>
        <fullName evidence="6">Long-chain-alcohol oxidase FAO1-like protein</fullName>
    </submittedName>
</protein>
<evidence type="ECO:0000256" key="1">
    <source>
        <dbReference type="ARBA" id="ARBA00010790"/>
    </source>
</evidence>
<keyword evidence="4" id="KW-0560">Oxidoreductase</keyword>
<comment type="caution">
    <text evidence="6">The sequence shown here is derived from an EMBL/GenBank/DDBJ whole genome shotgun (WGS) entry which is preliminary data.</text>
</comment>
<dbReference type="AlphaFoldDB" id="A0A2K3PH26"/>
<evidence type="ECO:0000256" key="2">
    <source>
        <dbReference type="ARBA" id="ARBA00022630"/>
    </source>
</evidence>
<evidence type="ECO:0000256" key="4">
    <source>
        <dbReference type="ARBA" id="ARBA00023002"/>
    </source>
</evidence>
<dbReference type="InterPro" id="IPR007867">
    <property type="entry name" value="GMC_OxRtase_C"/>
</dbReference>